<dbReference type="EMBL" id="CGIH01000026">
    <property type="protein sequence ID" value="CFX53951.1"/>
    <property type="molecule type" value="Genomic_DNA"/>
</dbReference>
<dbReference type="Gene3D" id="3.40.1280.10">
    <property type="match status" value="1"/>
</dbReference>
<dbReference type="PANTHER" id="PTHR43191:SF2">
    <property type="entry name" value="RRNA METHYLTRANSFERASE 3, MITOCHONDRIAL"/>
    <property type="match status" value="1"/>
</dbReference>
<dbReference type="Pfam" id="PF22435">
    <property type="entry name" value="MRM3-like_sub_bind"/>
    <property type="match status" value="1"/>
</dbReference>
<dbReference type="GO" id="GO:0005737">
    <property type="term" value="C:cytoplasm"/>
    <property type="evidence" value="ECO:0007669"/>
    <property type="project" value="UniProtKB-ARBA"/>
</dbReference>
<gene>
    <name evidence="5" type="ORF">1411</name>
</gene>
<keyword evidence="2 5" id="KW-0489">Methyltransferase</keyword>
<evidence type="ECO:0000313" key="6">
    <source>
        <dbReference type="Proteomes" id="UP000045545"/>
    </source>
</evidence>
<dbReference type="GO" id="GO:0006396">
    <property type="term" value="P:RNA processing"/>
    <property type="evidence" value="ECO:0007669"/>
    <property type="project" value="InterPro"/>
</dbReference>
<dbReference type="InterPro" id="IPR029028">
    <property type="entry name" value="Alpha/beta_knot_MTases"/>
</dbReference>
<dbReference type="RefSeq" id="WP_046496994.1">
    <property type="nucleotide sequence ID" value="NZ_CGIH01000026.1"/>
</dbReference>
<dbReference type="PANTHER" id="PTHR43191">
    <property type="entry name" value="RRNA METHYLTRANSFERASE 3"/>
    <property type="match status" value="1"/>
</dbReference>
<keyword evidence="3 5" id="KW-0808">Transferase</keyword>
<dbReference type="InterPro" id="IPR001537">
    <property type="entry name" value="SpoU_MeTrfase"/>
</dbReference>
<name>A0A0E4C8M6_9FIRM</name>
<protein>
    <submittedName>
        <fullName evidence="5">Alpha/beta knot methyltransferases</fullName>
    </submittedName>
</protein>
<dbReference type="GO" id="GO:0003723">
    <property type="term" value="F:RNA binding"/>
    <property type="evidence" value="ECO:0007669"/>
    <property type="project" value="InterPro"/>
</dbReference>
<feature type="domain" description="RNA 2-O ribose methyltransferase substrate binding" evidence="4">
    <location>
        <begin position="31"/>
        <end position="99"/>
    </location>
</feature>
<evidence type="ECO:0000313" key="5">
    <source>
        <dbReference type="EMBL" id="CFX53951.1"/>
    </source>
</evidence>
<dbReference type="Pfam" id="PF00588">
    <property type="entry name" value="SpoU_methylase"/>
    <property type="match status" value="1"/>
</dbReference>
<dbReference type="GO" id="GO:0008173">
    <property type="term" value="F:RNA methyltransferase activity"/>
    <property type="evidence" value="ECO:0007669"/>
    <property type="project" value="InterPro"/>
</dbReference>
<dbReference type="InterPro" id="IPR029026">
    <property type="entry name" value="tRNA_m1G_MTases_N"/>
</dbReference>
<dbReference type="CDD" id="cd18095">
    <property type="entry name" value="SpoU-like_rRNA-MTase"/>
    <property type="match status" value="1"/>
</dbReference>
<comment type="similarity">
    <text evidence="1">Belongs to the class IV-like SAM-binding methyltransferase superfamily. RNA methyltransferase TrmH family.</text>
</comment>
<proteinExistence type="inferred from homology"/>
<reference evidence="5 6" key="1">
    <citation type="submission" date="2015-03" db="EMBL/GenBank/DDBJ databases">
        <authorList>
            <person name="Murphy D."/>
        </authorList>
    </citation>
    <scope>NUCLEOTIDE SEQUENCE [LARGE SCALE GENOMIC DNA]</scope>
    <source>
        <strain evidence="5 6">OL-4</strain>
    </source>
</reference>
<dbReference type="Proteomes" id="UP000045545">
    <property type="component" value="Unassembled WGS sequence"/>
</dbReference>
<dbReference type="OrthoDB" id="9785673at2"/>
<dbReference type="Gene3D" id="3.30.1330.30">
    <property type="match status" value="1"/>
</dbReference>
<evidence type="ECO:0000256" key="2">
    <source>
        <dbReference type="ARBA" id="ARBA00022603"/>
    </source>
</evidence>
<dbReference type="STRING" id="690567.1411"/>
<dbReference type="InterPro" id="IPR029064">
    <property type="entry name" value="Ribosomal_eL30-like_sf"/>
</dbReference>
<dbReference type="InterPro" id="IPR013123">
    <property type="entry name" value="SpoU_subst-bd"/>
</dbReference>
<accession>A0A0E4C8M6</accession>
<dbReference type="InterPro" id="IPR053888">
    <property type="entry name" value="MRM3-like_sub_bind"/>
</dbReference>
<dbReference type="AlphaFoldDB" id="A0A0E4C8M6"/>
<keyword evidence="6" id="KW-1185">Reference proteome</keyword>
<evidence type="ECO:0000259" key="4">
    <source>
        <dbReference type="SMART" id="SM00967"/>
    </source>
</evidence>
<dbReference type="SUPFAM" id="SSF55315">
    <property type="entry name" value="L30e-like"/>
    <property type="match status" value="1"/>
</dbReference>
<dbReference type="InterPro" id="IPR051259">
    <property type="entry name" value="rRNA_Methyltransferase"/>
</dbReference>
<evidence type="ECO:0000256" key="3">
    <source>
        <dbReference type="ARBA" id="ARBA00022679"/>
    </source>
</evidence>
<organism evidence="5 6">
    <name type="scientific">Syntrophomonas zehnderi OL-4</name>
    <dbReference type="NCBI Taxonomy" id="690567"/>
    <lineage>
        <taxon>Bacteria</taxon>
        <taxon>Bacillati</taxon>
        <taxon>Bacillota</taxon>
        <taxon>Clostridia</taxon>
        <taxon>Eubacteriales</taxon>
        <taxon>Syntrophomonadaceae</taxon>
        <taxon>Syntrophomonas</taxon>
    </lineage>
</organism>
<dbReference type="SMART" id="SM00967">
    <property type="entry name" value="SpoU_sub_bind"/>
    <property type="match status" value="1"/>
</dbReference>
<evidence type="ECO:0000256" key="1">
    <source>
        <dbReference type="ARBA" id="ARBA00007228"/>
    </source>
</evidence>
<sequence>MKIIKSLDNQTVRQARKLHQKKYRDQAGLFLMEGRRSVQEALARPELLRAIFIEESLAADFSDLDGLDSYIVDNKLLKHICTTENPQGIAAIVKKPEWSLEDFLSEDALIVLLDQIADPGNMGSIIRTCWGLESAGIILTPGCVDPFSPKVVRSSMGGVLNLPLLEIKSAAELSIFSERGYELIGTALENACNYYDTDLSKAKILVFGSEATGISPNLKKRCSRLIKIPTNPKIDSLNVAAACAIIVAEAWRQRR</sequence>
<dbReference type="SUPFAM" id="SSF75217">
    <property type="entry name" value="alpha/beta knot"/>
    <property type="match status" value="1"/>
</dbReference>
<dbReference type="GO" id="GO:0032259">
    <property type="term" value="P:methylation"/>
    <property type="evidence" value="ECO:0007669"/>
    <property type="project" value="UniProtKB-KW"/>
</dbReference>